<dbReference type="Gene3D" id="1.10.238.10">
    <property type="entry name" value="EF-hand"/>
    <property type="match status" value="1"/>
</dbReference>
<organism evidence="3 4">
    <name type="scientific">Thalassomonas haliotis</name>
    <dbReference type="NCBI Taxonomy" id="485448"/>
    <lineage>
        <taxon>Bacteria</taxon>
        <taxon>Pseudomonadati</taxon>
        <taxon>Pseudomonadota</taxon>
        <taxon>Gammaproteobacteria</taxon>
        <taxon>Alteromonadales</taxon>
        <taxon>Colwelliaceae</taxon>
        <taxon>Thalassomonas</taxon>
    </lineage>
</organism>
<evidence type="ECO:0000256" key="1">
    <source>
        <dbReference type="SAM" id="SignalP"/>
    </source>
</evidence>
<accession>A0ABY7V877</accession>
<keyword evidence="4" id="KW-1185">Reference proteome</keyword>
<evidence type="ECO:0000259" key="2">
    <source>
        <dbReference type="PROSITE" id="PS50222"/>
    </source>
</evidence>
<sequence length="102" mass="11340">MNQISLLKVTLAVLACVLVSAIAYAGEEAGKESEANAVIMDKAPKRFSSIITAFDTDKNGKLNESEILASRSKTLHKRLARIDLNQDLEISHEELMEYLKNY</sequence>
<dbReference type="InterPro" id="IPR011992">
    <property type="entry name" value="EF-hand-dom_pair"/>
</dbReference>
<dbReference type="Proteomes" id="UP001215231">
    <property type="component" value="Chromosome"/>
</dbReference>
<name>A0ABY7V877_9GAMM</name>
<feature type="domain" description="EF-hand" evidence="2">
    <location>
        <begin position="70"/>
        <end position="102"/>
    </location>
</feature>
<dbReference type="InterPro" id="IPR002048">
    <property type="entry name" value="EF_hand_dom"/>
</dbReference>
<dbReference type="EMBL" id="CP059693">
    <property type="protein sequence ID" value="WDE09827.1"/>
    <property type="molecule type" value="Genomic_DNA"/>
</dbReference>
<dbReference type="SUPFAM" id="SSF47473">
    <property type="entry name" value="EF-hand"/>
    <property type="match status" value="1"/>
</dbReference>
<evidence type="ECO:0000313" key="3">
    <source>
        <dbReference type="EMBL" id="WDE09827.1"/>
    </source>
</evidence>
<dbReference type="PROSITE" id="PS50222">
    <property type="entry name" value="EF_HAND_2"/>
    <property type="match status" value="1"/>
</dbReference>
<protein>
    <recommendedName>
        <fullName evidence="2">EF-hand domain-containing protein</fullName>
    </recommendedName>
</protein>
<evidence type="ECO:0000313" key="4">
    <source>
        <dbReference type="Proteomes" id="UP001215231"/>
    </source>
</evidence>
<reference evidence="3 4" key="1">
    <citation type="journal article" date="2022" name="Mar. Drugs">
        <title>Bioassay-Guided Fractionation Leads to the Detection of Cholic Acid Generated by the Rare Thalassomonas sp.</title>
        <authorList>
            <person name="Pheiffer F."/>
            <person name="Schneider Y.K."/>
            <person name="Hansen E.H."/>
            <person name="Andersen J.H."/>
            <person name="Isaksson J."/>
            <person name="Busche T."/>
            <person name="R C."/>
            <person name="Kalinowski J."/>
            <person name="Zyl L.V."/>
            <person name="Trindade M."/>
        </authorList>
    </citation>
    <scope>NUCLEOTIDE SEQUENCE [LARGE SCALE GENOMIC DNA]</scope>
    <source>
        <strain evidence="3 4">A5K-61T</strain>
    </source>
</reference>
<keyword evidence="1" id="KW-0732">Signal</keyword>
<dbReference type="RefSeq" id="WP_274049823.1">
    <property type="nucleotide sequence ID" value="NZ_CP059693.1"/>
</dbReference>
<proteinExistence type="predicted"/>
<feature type="chain" id="PRO_5045858796" description="EF-hand domain-containing protein" evidence="1">
    <location>
        <begin position="26"/>
        <end position="102"/>
    </location>
</feature>
<gene>
    <name evidence="3" type="ORF">H3N35_16040</name>
</gene>
<feature type="signal peptide" evidence="1">
    <location>
        <begin position="1"/>
        <end position="25"/>
    </location>
</feature>